<dbReference type="Proteomes" id="UP000197138">
    <property type="component" value="Unassembled WGS sequence"/>
</dbReference>
<comment type="caution">
    <text evidence="2">The sequence shown here is derived from an EMBL/GenBank/DDBJ whole genome shotgun (WGS) entry which is preliminary data.</text>
</comment>
<accession>A0A218W007</accession>
<reference evidence="3" key="1">
    <citation type="journal article" date="2017" name="Plant J.">
        <title>The pomegranate (Punica granatum L.) genome and the genomics of punicalagin biosynthesis.</title>
        <authorList>
            <person name="Qin G."/>
            <person name="Xu C."/>
            <person name="Ming R."/>
            <person name="Tang H."/>
            <person name="Guyot R."/>
            <person name="Kramer E.M."/>
            <person name="Hu Y."/>
            <person name="Yi X."/>
            <person name="Qi Y."/>
            <person name="Xu X."/>
            <person name="Gao Z."/>
            <person name="Pan H."/>
            <person name="Jian J."/>
            <person name="Tian Y."/>
            <person name="Yue Z."/>
            <person name="Xu Y."/>
        </authorList>
    </citation>
    <scope>NUCLEOTIDE SEQUENCE [LARGE SCALE GENOMIC DNA]</scope>
    <source>
        <strain evidence="3">cv. Dabenzi</strain>
    </source>
</reference>
<sequence length="163" mass="16163">MAEPTEDQRERLKAAAMRMTWEKLVADDGDGGADGRPEGAVEGGCHEDDLGEAGGRGDGAIEGDAGAVGGDPMEGLGPPLVGGDAEPGNGGGVVAEEGDLFVEAQQMDERAGPGGDGKGSVAEGEGGVAGPGARELRGRCGNGNGGLEGRNEDDVEEEDGEMS</sequence>
<gene>
    <name evidence="2" type="ORF">CDL15_Pgr013381</name>
</gene>
<dbReference type="AlphaFoldDB" id="A0A218W007"/>
<name>A0A218W007_PUNGR</name>
<evidence type="ECO:0000313" key="3">
    <source>
        <dbReference type="Proteomes" id="UP000197138"/>
    </source>
</evidence>
<evidence type="ECO:0000313" key="2">
    <source>
        <dbReference type="EMBL" id="OWM66164.1"/>
    </source>
</evidence>
<protein>
    <submittedName>
        <fullName evidence="2">Uncharacterized protein</fullName>
    </submittedName>
</protein>
<feature type="region of interest" description="Disordered" evidence="1">
    <location>
        <begin position="25"/>
        <end position="94"/>
    </location>
</feature>
<feature type="compositionally biased region" description="Acidic residues" evidence="1">
    <location>
        <begin position="151"/>
        <end position="163"/>
    </location>
</feature>
<feature type="compositionally biased region" description="Basic and acidic residues" evidence="1">
    <location>
        <begin position="33"/>
        <end position="48"/>
    </location>
</feature>
<feature type="compositionally biased region" description="Gly residues" evidence="1">
    <location>
        <begin position="112"/>
        <end position="130"/>
    </location>
</feature>
<feature type="region of interest" description="Disordered" evidence="1">
    <location>
        <begin position="107"/>
        <end position="163"/>
    </location>
</feature>
<proteinExistence type="predicted"/>
<evidence type="ECO:0000256" key="1">
    <source>
        <dbReference type="SAM" id="MobiDB-lite"/>
    </source>
</evidence>
<dbReference type="EMBL" id="MTKT01005554">
    <property type="protein sequence ID" value="OWM66164.1"/>
    <property type="molecule type" value="Genomic_DNA"/>
</dbReference>
<organism evidence="2 3">
    <name type="scientific">Punica granatum</name>
    <name type="common">Pomegranate</name>
    <dbReference type="NCBI Taxonomy" id="22663"/>
    <lineage>
        <taxon>Eukaryota</taxon>
        <taxon>Viridiplantae</taxon>
        <taxon>Streptophyta</taxon>
        <taxon>Embryophyta</taxon>
        <taxon>Tracheophyta</taxon>
        <taxon>Spermatophyta</taxon>
        <taxon>Magnoliopsida</taxon>
        <taxon>eudicotyledons</taxon>
        <taxon>Gunneridae</taxon>
        <taxon>Pentapetalae</taxon>
        <taxon>rosids</taxon>
        <taxon>malvids</taxon>
        <taxon>Myrtales</taxon>
        <taxon>Lythraceae</taxon>
        <taxon>Punica</taxon>
    </lineage>
</organism>